<name>A0A9W7C5Z5_9STRA</name>
<evidence type="ECO:0000313" key="2">
    <source>
        <dbReference type="EMBL" id="GMH99804.1"/>
    </source>
</evidence>
<comment type="caution">
    <text evidence="2">The sequence shown here is derived from an EMBL/GenBank/DDBJ whole genome shotgun (WGS) entry which is preliminary data.</text>
</comment>
<sequence length="128" mass="14196">MTTSGRITSRSPGGGRQSQLPASYQTIDEAQQGMDNKVDFLCSKKGYHLATPGVTAPISIMRKASASTTTSKPFEDPYARSFTKRDRSKVRQEQPEKVKVKAEQQDDSEETTNKSNKKIKIANVKVEE</sequence>
<proteinExistence type="predicted"/>
<evidence type="ECO:0000313" key="3">
    <source>
        <dbReference type="Proteomes" id="UP001165160"/>
    </source>
</evidence>
<feature type="region of interest" description="Disordered" evidence="1">
    <location>
        <begin position="1"/>
        <end position="22"/>
    </location>
</feature>
<protein>
    <submittedName>
        <fullName evidence="2">Uncharacterized protein</fullName>
    </submittedName>
</protein>
<reference evidence="3" key="1">
    <citation type="journal article" date="2023" name="Commun. Biol.">
        <title>Genome analysis of Parmales, the sister group of diatoms, reveals the evolutionary specialization of diatoms from phago-mixotrophs to photoautotrophs.</title>
        <authorList>
            <person name="Ban H."/>
            <person name="Sato S."/>
            <person name="Yoshikawa S."/>
            <person name="Yamada K."/>
            <person name="Nakamura Y."/>
            <person name="Ichinomiya M."/>
            <person name="Sato N."/>
            <person name="Blanc-Mathieu R."/>
            <person name="Endo H."/>
            <person name="Kuwata A."/>
            <person name="Ogata H."/>
        </authorList>
    </citation>
    <scope>NUCLEOTIDE SEQUENCE [LARGE SCALE GENOMIC DNA]</scope>
    <source>
        <strain evidence="3">NIES 3699</strain>
    </source>
</reference>
<evidence type="ECO:0000256" key="1">
    <source>
        <dbReference type="SAM" id="MobiDB-lite"/>
    </source>
</evidence>
<gene>
    <name evidence="2" type="ORF">TrVE_jg2109</name>
</gene>
<organism evidence="2 3">
    <name type="scientific">Triparma verrucosa</name>
    <dbReference type="NCBI Taxonomy" id="1606542"/>
    <lineage>
        <taxon>Eukaryota</taxon>
        <taxon>Sar</taxon>
        <taxon>Stramenopiles</taxon>
        <taxon>Ochrophyta</taxon>
        <taxon>Bolidophyceae</taxon>
        <taxon>Parmales</taxon>
        <taxon>Triparmaceae</taxon>
        <taxon>Triparma</taxon>
    </lineage>
</organism>
<dbReference type="EMBL" id="BRXX01000239">
    <property type="protein sequence ID" value="GMH99804.1"/>
    <property type="molecule type" value="Genomic_DNA"/>
</dbReference>
<feature type="region of interest" description="Disordered" evidence="1">
    <location>
        <begin position="64"/>
        <end position="128"/>
    </location>
</feature>
<keyword evidence="3" id="KW-1185">Reference proteome</keyword>
<dbReference type="Proteomes" id="UP001165160">
    <property type="component" value="Unassembled WGS sequence"/>
</dbReference>
<accession>A0A9W7C5Z5</accession>
<feature type="compositionally biased region" description="Basic and acidic residues" evidence="1">
    <location>
        <begin position="73"/>
        <end position="104"/>
    </location>
</feature>
<dbReference type="AlphaFoldDB" id="A0A9W7C5Z5"/>